<dbReference type="Pfam" id="PF08668">
    <property type="entry name" value="HDOD"/>
    <property type="match status" value="1"/>
</dbReference>
<name>A0A1Y6CYT6_9GAMM</name>
<evidence type="ECO:0000259" key="1">
    <source>
        <dbReference type="PROSITE" id="PS51833"/>
    </source>
</evidence>
<dbReference type="PROSITE" id="PS51833">
    <property type="entry name" value="HDOD"/>
    <property type="match status" value="1"/>
</dbReference>
<dbReference type="Gene3D" id="1.10.3210.10">
    <property type="entry name" value="Hypothetical protein af1432"/>
    <property type="match status" value="1"/>
</dbReference>
<dbReference type="Proteomes" id="UP000192923">
    <property type="component" value="Unassembled WGS sequence"/>
</dbReference>
<dbReference type="InterPro" id="IPR003607">
    <property type="entry name" value="HD/PDEase_dom"/>
</dbReference>
<dbReference type="CDD" id="cd00077">
    <property type="entry name" value="HDc"/>
    <property type="match status" value="1"/>
</dbReference>
<dbReference type="EMBL" id="FXAM01000001">
    <property type="protein sequence ID" value="SMF95537.1"/>
    <property type="molecule type" value="Genomic_DNA"/>
</dbReference>
<gene>
    <name evidence="2" type="ORF">SAMN02949497_2902</name>
</gene>
<protein>
    <submittedName>
        <fullName evidence="2">HD-like signal output (HDOD) domain, no enzymatic activity</fullName>
    </submittedName>
</protein>
<reference evidence="2 3" key="1">
    <citation type="submission" date="2016-12" db="EMBL/GenBank/DDBJ databases">
        <authorList>
            <person name="Song W.-J."/>
            <person name="Kurnit D.M."/>
        </authorList>
    </citation>
    <scope>NUCLEOTIDE SEQUENCE [LARGE SCALE GENOMIC DNA]</scope>
    <source>
        <strain evidence="2 3">175</strain>
    </source>
</reference>
<dbReference type="RefSeq" id="WP_085213844.1">
    <property type="nucleotide sequence ID" value="NZ_FXAM01000001.1"/>
</dbReference>
<dbReference type="OrthoDB" id="598113at2"/>
<feature type="domain" description="HDOD" evidence="1">
    <location>
        <begin position="24"/>
        <end position="211"/>
    </location>
</feature>
<accession>A0A1Y6CYT6</accession>
<keyword evidence="3" id="KW-1185">Reference proteome</keyword>
<dbReference type="SUPFAM" id="SSF109604">
    <property type="entry name" value="HD-domain/PDEase-like"/>
    <property type="match status" value="1"/>
</dbReference>
<dbReference type="STRING" id="1760988.SAMN02949497_2902"/>
<dbReference type="PANTHER" id="PTHR33525">
    <property type="match status" value="1"/>
</dbReference>
<evidence type="ECO:0000313" key="3">
    <source>
        <dbReference type="Proteomes" id="UP000192923"/>
    </source>
</evidence>
<sequence>MDLRNEKVFLAYMQAAVQSDKLRLPTLPQVALQVRQALTGNRATDAEIARLIATDPSLSVRLLQMANSPLFRARTKVESLQTAIARMGHNTVRTLVVSLAMKQLFKPGCLNLDRQFQAIWRESVNVAAVCRALAARCRHLDPDLAMLAGLLHQIGKLPILTLAEKFPELSNDTEVLSQHLERLHPVIAKLIMRSWDLPESLARVTWEYLEFQRDPEPEADYVDLVQVAYLENRVAADPGFQVDLAGVPAFAKLGFEGGVEILKMEDISATSAETRNLLL</sequence>
<dbReference type="PANTHER" id="PTHR33525:SF3">
    <property type="entry name" value="RIBONUCLEASE Y"/>
    <property type="match status" value="1"/>
</dbReference>
<evidence type="ECO:0000313" key="2">
    <source>
        <dbReference type="EMBL" id="SMF95537.1"/>
    </source>
</evidence>
<proteinExistence type="predicted"/>
<dbReference type="AlphaFoldDB" id="A0A1Y6CYT6"/>
<dbReference type="InterPro" id="IPR013976">
    <property type="entry name" value="HDOD"/>
</dbReference>
<dbReference type="InterPro" id="IPR052340">
    <property type="entry name" value="RNase_Y/CdgJ"/>
</dbReference>
<organism evidence="2 3">
    <name type="scientific">Methylomagnum ishizawai</name>
    <dbReference type="NCBI Taxonomy" id="1760988"/>
    <lineage>
        <taxon>Bacteria</taxon>
        <taxon>Pseudomonadati</taxon>
        <taxon>Pseudomonadota</taxon>
        <taxon>Gammaproteobacteria</taxon>
        <taxon>Methylococcales</taxon>
        <taxon>Methylococcaceae</taxon>
        <taxon>Methylomagnum</taxon>
    </lineage>
</organism>